<proteinExistence type="predicted"/>
<dbReference type="PROSITE" id="PS51257">
    <property type="entry name" value="PROKAR_LIPOPROTEIN"/>
    <property type="match status" value="1"/>
</dbReference>
<name>A0A1W2HBQ5_9BACT</name>
<dbReference type="SUPFAM" id="SSF48452">
    <property type="entry name" value="TPR-like"/>
    <property type="match status" value="1"/>
</dbReference>
<evidence type="ECO:0000256" key="1">
    <source>
        <dbReference type="PROSITE-ProRule" id="PRU00339"/>
    </source>
</evidence>
<evidence type="ECO:0000313" key="3">
    <source>
        <dbReference type="Proteomes" id="UP000192333"/>
    </source>
</evidence>
<keyword evidence="1" id="KW-0802">TPR repeat</keyword>
<dbReference type="SMART" id="SM00028">
    <property type="entry name" value="TPR"/>
    <property type="match status" value="3"/>
</dbReference>
<dbReference type="STRING" id="758820.SAMN00777080_4915"/>
<dbReference type="RefSeq" id="WP_084123158.1">
    <property type="nucleotide sequence ID" value="NZ_LT838813.1"/>
</dbReference>
<protein>
    <recommendedName>
        <fullName evidence="4">Tetratricopeptide repeat protein</fullName>
    </recommendedName>
</protein>
<feature type="repeat" description="TPR" evidence="1">
    <location>
        <begin position="504"/>
        <end position="537"/>
    </location>
</feature>
<accession>A0A1W2HBQ5</accession>
<gene>
    <name evidence="2" type="ORF">SAMN00777080_4915</name>
</gene>
<organism evidence="2 3">
    <name type="scientific">Aquiflexum balticum DSM 16537</name>
    <dbReference type="NCBI Taxonomy" id="758820"/>
    <lineage>
        <taxon>Bacteria</taxon>
        <taxon>Pseudomonadati</taxon>
        <taxon>Bacteroidota</taxon>
        <taxon>Cytophagia</taxon>
        <taxon>Cytophagales</taxon>
        <taxon>Cyclobacteriaceae</taxon>
        <taxon>Aquiflexum</taxon>
    </lineage>
</organism>
<evidence type="ECO:0008006" key="4">
    <source>
        <dbReference type="Google" id="ProtNLM"/>
    </source>
</evidence>
<dbReference type="PROSITE" id="PS50005">
    <property type="entry name" value="TPR"/>
    <property type="match status" value="1"/>
</dbReference>
<dbReference type="Pfam" id="PF13181">
    <property type="entry name" value="TPR_8"/>
    <property type="match status" value="1"/>
</dbReference>
<dbReference type="InterPro" id="IPR019734">
    <property type="entry name" value="TPR_rpt"/>
</dbReference>
<reference evidence="3" key="1">
    <citation type="submission" date="2017-04" db="EMBL/GenBank/DDBJ databases">
        <authorList>
            <person name="Varghese N."/>
            <person name="Submissions S."/>
        </authorList>
    </citation>
    <scope>NUCLEOTIDE SEQUENCE [LARGE SCALE GENOMIC DNA]</scope>
    <source>
        <strain evidence="3">DSM 16537</strain>
    </source>
</reference>
<keyword evidence="3" id="KW-1185">Reference proteome</keyword>
<dbReference type="AlphaFoldDB" id="A0A1W2HBQ5"/>
<sequence>MFKITEKYFLLLILIFVFGSCSPKINIYDSLLEGVYAKPEILELHRDSVRFRIEGAIPLEFLKKDVRIVLYPEYLYGEGSLRFGEIVPFDGVYTQNLISARIDNSFVFPYLPGMERGDLVIKGLVEKKNNVYQSPSKTLAAGLETSPLLTRIGQVIPDQPIPEIGVYMEKEFSDQKSLDSREFTIPFSPGSSVRSAPVLPTAVKDFFILGEKGKKISRVTITGLNSPSAQDNIKGLALKRAEFITDQLQESGLLKGAKIETDFRSEDWFDLRLLLSDYQGISPVQKEAVYNVLLNQRDFSSQLQELQRLDSYRNISRDLFPKLNAAKVSVLLEDTRFNNLEISASVFALLNNGEPLDGLTQDHLIFAGQTAKRLEEKEAIFLKLTELYPSELAFNNLGVVYLNRAQRELDVREKNVLITNAINMFKQANRIKTTSVSLHNIGRAYILRGDYFDAYIAVSEASALERDESDSFLSYNEGVRGALDIINGDYKLATIRLNRAKENEENLFNKGLAYFLTEDYRMALESFEECVQVDRSSGYGFYGLALVASLSGDKIGMIENLSKSIERSEYLRERALRDINFKAYFEEQDFIGLFRSEKKLE</sequence>
<dbReference type="OrthoDB" id="1489296at2"/>
<dbReference type="InterPro" id="IPR011990">
    <property type="entry name" value="TPR-like_helical_dom_sf"/>
</dbReference>
<dbReference type="EMBL" id="LT838813">
    <property type="protein sequence ID" value="SMD46234.1"/>
    <property type="molecule type" value="Genomic_DNA"/>
</dbReference>
<evidence type="ECO:0000313" key="2">
    <source>
        <dbReference type="EMBL" id="SMD46234.1"/>
    </source>
</evidence>
<dbReference type="Proteomes" id="UP000192333">
    <property type="component" value="Chromosome I"/>
</dbReference>
<dbReference type="Gene3D" id="1.25.40.10">
    <property type="entry name" value="Tetratricopeptide repeat domain"/>
    <property type="match status" value="2"/>
</dbReference>